<proteinExistence type="inferred from homology"/>
<keyword evidence="4 9" id="KW-0812">Transmembrane</keyword>
<evidence type="ECO:0000256" key="9">
    <source>
        <dbReference type="PROSITE-ProRule" id="PRU00205"/>
    </source>
</evidence>
<feature type="transmembrane region" description="Helical" evidence="11">
    <location>
        <begin position="34"/>
        <end position="57"/>
    </location>
</feature>
<evidence type="ECO:0000256" key="1">
    <source>
        <dbReference type="ARBA" id="ARBA00004141"/>
    </source>
</evidence>
<evidence type="ECO:0000256" key="4">
    <source>
        <dbReference type="ARBA" id="ARBA00022692"/>
    </source>
</evidence>
<sequence>MVKPQGGPKASKKAQPPVFSHDFVIQNHGDIMSCIVMVFIVGLMFPSTHSLASIFIAPQYNGTYNETNEAGQVQEVYGYLSGLWDLPAIFFYSICWIVVHAVVQEYGLDKISKKTHLSKASTFKFGDSFHQLFFTSYSLGHALYLITERTADFLDIKNFRIWLGYPVDHRVMSASYKIFFLLQIAYWIHQFPEFYLQKLKREEIRQKTFQAVIHIVFISAAYFFNFTRVGLVLLVLEYFTQLIFHFARLSHFLGRKTVSAPLFKAYNITFVLARFGSVILAVMTFWYGLRQAELPYVDASAGNFNTAAIRLNVLLGIVLLQLYLLYSFVSFHMGRFRESNAKKEKKKASAAAAAVPKKEKKRQDSESDSKKKN</sequence>
<feature type="transmembrane region" description="Helical" evidence="11">
    <location>
        <begin position="268"/>
        <end position="289"/>
    </location>
</feature>
<evidence type="ECO:0000313" key="14">
    <source>
        <dbReference type="EMBL" id="UMM29090.1"/>
    </source>
</evidence>
<feature type="transmembrane region" description="Helical" evidence="11">
    <location>
        <begin position="167"/>
        <end position="188"/>
    </location>
</feature>
<feature type="domain" description="TLC" evidence="12">
    <location>
        <begin position="123"/>
        <end position="339"/>
    </location>
</feature>
<feature type="transmembrane region" description="Helical" evidence="11">
    <location>
        <begin position="230"/>
        <end position="247"/>
    </location>
</feature>
<dbReference type="EMBL" id="CP090894">
    <property type="protein sequence ID" value="ULT95886.1"/>
    <property type="molecule type" value="Genomic_DNA"/>
</dbReference>
<keyword evidence="16" id="KW-1185">Reference proteome</keyword>
<feature type="transmembrane region" description="Helical" evidence="11">
    <location>
        <begin position="208"/>
        <end position="224"/>
    </location>
</feature>
<keyword evidence="6 11" id="KW-1133">Transmembrane helix</keyword>
<comment type="similarity">
    <text evidence="2 8">Belongs to the TRAM family.</text>
</comment>
<dbReference type="PIRSF" id="PIRSF005449">
    <property type="entry name" value="Translocation_assoc_membrane"/>
    <property type="match status" value="1"/>
</dbReference>
<evidence type="ECO:0000256" key="11">
    <source>
        <dbReference type="SAM" id="Phobius"/>
    </source>
</evidence>
<dbReference type="Pfam" id="PF03798">
    <property type="entry name" value="TRAM_LAG1_CLN8"/>
    <property type="match status" value="1"/>
</dbReference>
<dbReference type="EMBL" id="CP092623">
    <property type="protein sequence ID" value="UMM29090.1"/>
    <property type="molecule type" value="Genomic_DNA"/>
</dbReference>
<dbReference type="InterPro" id="IPR016447">
    <property type="entry name" value="Translocation_assoc_membrane"/>
</dbReference>
<dbReference type="SMART" id="SM00724">
    <property type="entry name" value="TLC"/>
    <property type="match status" value="1"/>
</dbReference>
<gene>
    <name evidence="13" type="ORF">L3Y34_004507</name>
    <name evidence="14" type="ORF">L5515_011626</name>
</gene>
<evidence type="ECO:0000256" key="3">
    <source>
        <dbReference type="ARBA" id="ARBA00022448"/>
    </source>
</evidence>
<feature type="transmembrane region" description="Helical" evidence="11">
    <location>
        <begin position="129"/>
        <end position="147"/>
    </location>
</feature>
<evidence type="ECO:0000256" key="7">
    <source>
        <dbReference type="ARBA" id="ARBA00023136"/>
    </source>
</evidence>
<keyword evidence="3 8" id="KW-0813">Transport</keyword>
<dbReference type="AlphaFoldDB" id="A0AAE9JEN4"/>
<evidence type="ECO:0000313" key="13">
    <source>
        <dbReference type="EMBL" id="ULT95886.1"/>
    </source>
</evidence>
<name>A0AAE9JEN4_CAEBR</name>
<dbReference type="Proteomes" id="UP000827892">
    <property type="component" value="Chromosome IV"/>
</dbReference>
<dbReference type="GO" id="GO:0044292">
    <property type="term" value="C:dendrite terminus"/>
    <property type="evidence" value="ECO:0007669"/>
    <property type="project" value="EnsemblMetazoa"/>
</dbReference>
<dbReference type="PANTHER" id="PTHR12371:SF11">
    <property type="entry name" value="TRANSLOCATING CHAIN-ASSOCIATED MEMBRANE PROTEIN"/>
    <property type="match status" value="1"/>
</dbReference>
<dbReference type="GO" id="GO:0006616">
    <property type="term" value="P:SRP-dependent cotranslational protein targeting to membrane, translocation"/>
    <property type="evidence" value="ECO:0007669"/>
    <property type="project" value="InterPro"/>
</dbReference>
<evidence type="ECO:0000313" key="15">
    <source>
        <dbReference type="Proteomes" id="UP000827892"/>
    </source>
</evidence>
<dbReference type="PANTHER" id="PTHR12371">
    <property type="entry name" value="TRANSLOCATION ASSOCIATED MEMBRANE PROTEIN"/>
    <property type="match status" value="1"/>
</dbReference>
<keyword evidence="7 9" id="KW-0472">Membrane</keyword>
<dbReference type="Proteomes" id="UP000829354">
    <property type="component" value="Chromosome IV"/>
</dbReference>
<evidence type="ECO:0000256" key="8">
    <source>
        <dbReference type="PIRNR" id="PIRNR005449"/>
    </source>
</evidence>
<evidence type="ECO:0000256" key="10">
    <source>
        <dbReference type="SAM" id="MobiDB-lite"/>
    </source>
</evidence>
<comment type="subcellular location">
    <subcellularLocation>
        <location evidence="1">Membrane</location>
        <topology evidence="1">Multi-pass membrane protein</topology>
    </subcellularLocation>
</comment>
<feature type="region of interest" description="Disordered" evidence="10">
    <location>
        <begin position="338"/>
        <end position="373"/>
    </location>
</feature>
<dbReference type="PROSITE" id="PS50922">
    <property type="entry name" value="TLC"/>
    <property type="match status" value="1"/>
</dbReference>
<dbReference type="GO" id="GO:0005791">
    <property type="term" value="C:rough endoplasmic reticulum"/>
    <property type="evidence" value="ECO:0007669"/>
    <property type="project" value="EnsemblMetazoa"/>
</dbReference>
<feature type="transmembrane region" description="Helical" evidence="11">
    <location>
        <begin position="309"/>
        <end position="329"/>
    </location>
</feature>
<evidence type="ECO:0000259" key="12">
    <source>
        <dbReference type="PROSITE" id="PS50922"/>
    </source>
</evidence>
<protein>
    <recommendedName>
        <fullName evidence="8">Translocating chain-associated membrane protein</fullName>
    </recommendedName>
</protein>
<evidence type="ECO:0000256" key="6">
    <source>
        <dbReference type="ARBA" id="ARBA00022989"/>
    </source>
</evidence>
<dbReference type="GO" id="GO:1990075">
    <property type="term" value="C:periciliary membrane compartment"/>
    <property type="evidence" value="ECO:0007669"/>
    <property type="project" value="EnsemblMetazoa"/>
</dbReference>
<evidence type="ECO:0000256" key="5">
    <source>
        <dbReference type="ARBA" id="ARBA00022927"/>
    </source>
</evidence>
<evidence type="ECO:0000313" key="16">
    <source>
        <dbReference type="Proteomes" id="UP000829354"/>
    </source>
</evidence>
<evidence type="ECO:0000256" key="2">
    <source>
        <dbReference type="ARBA" id="ARBA00005999"/>
    </source>
</evidence>
<keyword evidence="8" id="KW-0811">Translocation</keyword>
<reference evidence="14 16" key="1">
    <citation type="submission" date="2022-04" db="EMBL/GenBank/DDBJ databases">
        <title>Chromosome-level reference genomes for two strains of Caenorhabditis briggsae: an improved platform for comparative genomics.</title>
        <authorList>
            <person name="Stevens L."/>
            <person name="Andersen E."/>
        </authorList>
    </citation>
    <scope>NUCLEOTIDE SEQUENCE [LARGE SCALE GENOMIC DNA]</scope>
    <source>
        <strain evidence="14">VX34</strain>
        <tissue evidence="14">Whole-organism</tissue>
    </source>
</reference>
<feature type="compositionally biased region" description="Basic and acidic residues" evidence="10">
    <location>
        <begin position="361"/>
        <end position="373"/>
    </location>
</feature>
<accession>A0AAE9JEN4</accession>
<organism evidence="14 16">
    <name type="scientific">Caenorhabditis briggsae</name>
    <dbReference type="NCBI Taxonomy" id="6238"/>
    <lineage>
        <taxon>Eukaryota</taxon>
        <taxon>Metazoa</taxon>
        <taxon>Ecdysozoa</taxon>
        <taxon>Nematoda</taxon>
        <taxon>Chromadorea</taxon>
        <taxon>Rhabditida</taxon>
        <taxon>Rhabditina</taxon>
        <taxon>Rhabditomorpha</taxon>
        <taxon>Rhabditoidea</taxon>
        <taxon>Rhabditidae</taxon>
        <taxon>Peloderinae</taxon>
        <taxon>Caenorhabditis</taxon>
    </lineage>
</organism>
<dbReference type="InterPro" id="IPR006634">
    <property type="entry name" value="TLC-dom"/>
</dbReference>
<reference evidence="13 15" key="2">
    <citation type="submission" date="2022-05" db="EMBL/GenBank/DDBJ databases">
        <title>Chromosome-level reference genomes for two strains of Caenorhabditis briggsae: an improved platform for comparative genomics.</title>
        <authorList>
            <person name="Stevens L."/>
            <person name="Andersen E.C."/>
        </authorList>
    </citation>
    <scope>NUCLEOTIDE SEQUENCE [LARGE SCALE GENOMIC DNA]</scope>
    <source>
        <strain evidence="13">QX1410_ONT</strain>
        <tissue evidence="13">Whole-organism</tissue>
    </source>
</reference>
<keyword evidence="5 8" id="KW-0653">Protein transport</keyword>
<feature type="transmembrane region" description="Helical" evidence="11">
    <location>
        <begin position="89"/>
        <end position="108"/>
    </location>
</feature>